<dbReference type="Gene3D" id="3.90.850.10">
    <property type="entry name" value="Fumarylacetoacetase-like, C-terminal domain"/>
    <property type="match status" value="1"/>
</dbReference>
<evidence type="ECO:0000259" key="3">
    <source>
        <dbReference type="Pfam" id="PF01557"/>
    </source>
</evidence>
<reference evidence="4 5" key="1">
    <citation type="submission" date="2020-08" db="EMBL/GenBank/DDBJ databases">
        <title>Sequencing the genomes of 1000 actinobacteria strains.</title>
        <authorList>
            <person name="Klenk H.-P."/>
        </authorList>
    </citation>
    <scope>NUCLEOTIDE SEQUENCE [LARGE SCALE GENOMIC DNA]</scope>
    <source>
        <strain evidence="4 5">DSM 28238</strain>
    </source>
</reference>
<dbReference type="AlphaFoldDB" id="A0A7W5XK61"/>
<evidence type="ECO:0000256" key="1">
    <source>
        <dbReference type="ARBA" id="ARBA00010211"/>
    </source>
</evidence>
<comment type="similarity">
    <text evidence="1">Belongs to the FAH family.</text>
</comment>
<dbReference type="PANTHER" id="PTHR42796:SF4">
    <property type="entry name" value="FUMARYLACETOACETATE HYDROLASE DOMAIN-CONTAINING PROTEIN 2A"/>
    <property type="match status" value="1"/>
</dbReference>
<accession>A0A7W5XK61</accession>
<dbReference type="GO" id="GO:0003824">
    <property type="term" value="F:catalytic activity"/>
    <property type="evidence" value="ECO:0007669"/>
    <property type="project" value="InterPro"/>
</dbReference>
<sequence length="289" mass="31421">MENLETTGEPMKVYVQKGRAFLLGAHEVVDIHERSGGEFSPHIEEIYPRWSDFLRWAQPFGSGAIEMGRLSSNDLGAISPAPRQVLAIGLNYVDHAAESGFTVPEFPIVFTKFQSSIVEPFGDLALTSNSVDWEVELVAVIGNGGRGISAENAWKHVAGLTIGQDYSDRDVQFRGQPPQFSLGKSFAGFAPIGPVLVTPDEFMAQEDSVVQCTIDGEIVQSSPVSDMVFGVAELIEELSAVVELLPGDVLFTGTPPGVGFARVPQRYLRKGERVRSSITGLGYMEQICR</sequence>
<gene>
    <name evidence="4" type="ORF">FHX47_000093</name>
</gene>
<dbReference type="PANTHER" id="PTHR42796">
    <property type="entry name" value="FUMARYLACETOACETATE HYDROLASE DOMAIN-CONTAINING PROTEIN 2A-RELATED"/>
    <property type="match status" value="1"/>
</dbReference>
<keyword evidence="5" id="KW-1185">Reference proteome</keyword>
<dbReference type="Pfam" id="PF01557">
    <property type="entry name" value="FAA_hydrolase"/>
    <property type="match status" value="1"/>
</dbReference>
<dbReference type="InterPro" id="IPR051121">
    <property type="entry name" value="FAH"/>
</dbReference>
<keyword evidence="2" id="KW-0479">Metal-binding</keyword>
<organism evidence="4 5">
    <name type="scientific">Garicola koreensis</name>
    <dbReference type="NCBI Taxonomy" id="1262554"/>
    <lineage>
        <taxon>Bacteria</taxon>
        <taxon>Bacillati</taxon>
        <taxon>Actinomycetota</taxon>
        <taxon>Actinomycetes</taxon>
        <taxon>Micrococcales</taxon>
        <taxon>Micrococcaceae</taxon>
        <taxon>Garicola</taxon>
    </lineage>
</organism>
<dbReference type="InterPro" id="IPR011234">
    <property type="entry name" value="Fumarylacetoacetase-like_C"/>
</dbReference>
<dbReference type="Proteomes" id="UP000547528">
    <property type="component" value="Unassembled WGS sequence"/>
</dbReference>
<dbReference type="GO" id="GO:0044281">
    <property type="term" value="P:small molecule metabolic process"/>
    <property type="evidence" value="ECO:0007669"/>
    <property type="project" value="UniProtKB-ARBA"/>
</dbReference>
<evidence type="ECO:0000313" key="5">
    <source>
        <dbReference type="Proteomes" id="UP000547528"/>
    </source>
</evidence>
<evidence type="ECO:0000313" key="4">
    <source>
        <dbReference type="EMBL" id="MBB3666500.1"/>
    </source>
</evidence>
<dbReference type="EMBL" id="JACIBT010000001">
    <property type="protein sequence ID" value="MBB3666500.1"/>
    <property type="molecule type" value="Genomic_DNA"/>
</dbReference>
<dbReference type="RefSeq" id="WP_343064245.1">
    <property type="nucleotide sequence ID" value="NZ_JACIBT010000001.1"/>
</dbReference>
<name>A0A7W5XK61_9MICC</name>
<dbReference type="SUPFAM" id="SSF56529">
    <property type="entry name" value="FAH"/>
    <property type="match status" value="1"/>
</dbReference>
<dbReference type="GO" id="GO:0046872">
    <property type="term" value="F:metal ion binding"/>
    <property type="evidence" value="ECO:0007669"/>
    <property type="project" value="UniProtKB-KW"/>
</dbReference>
<protein>
    <submittedName>
        <fullName evidence="4">2-keto-4-pentenoate hydratase/2-oxohepta-3-ene-1,7-dioic acid hydratase in catechol pathway</fullName>
    </submittedName>
</protein>
<proteinExistence type="inferred from homology"/>
<comment type="caution">
    <text evidence="4">The sequence shown here is derived from an EMBL/GenBank/DDBJ whole genome shotgun (WGS) entry which is preliminary data.</text>
</comment>
<evidence type="ECO:0000256" key="2">
    <source>
        <dbReference type="ARBA" id="ARBA00022723"/>
    </source>
</evidence>
<dbReference type="InterPro" id="IPR036663">
    <property type="entry name" value="Fumarylacetoacetase_C_sf"/>
</dbReference>
<feature type="domain" description="Fumarylacetoacetase-like C-terminal" evidence="3">
    <location>
        <begin position="85"/>
        <end position="286"/>
    </location>
</feature>